<reference evidence="2" key="1">
    <citation type="journal article" date="2019" name="Int. J. Syst. Evol. Microbiol.">
        <title>The Global Catalogue of Microorganisms (GCM) 10K type strain sequencing project: providing services to taxonomists for standard genome sequencing and annotation.</title>
        <authorList>
            <consortium name="The Broad Institute Genomics Platform"/>
            <consortium name="The Broad Institute Genome Sequencing Center for Infectious Disease"/>
            <person name="Wu L."/>
            <person name="Ma J."/>
        </authorList>
    </citation>
    <scope>NUCLEOTIDE SEQUENCE [LARGE SCALE GENOMIC DNA]</scope>
    <source>
        <strain evidence="2">CCUG 54518</strain>
    </source>
</reference>
<dbReference type="Proteomes" id="UP001596495">
    <property type="component" value="Unassembled WGS sequence"/>
</dbReference>
<sequence>MAAQQYARFKSLMLSIAALLRKAQRDNSFSSEADYAILQRILKDIGRDTAELLQSNVPAAIVEIAEVMSKQSETSLLSQSRRYYEYALSSLFYDLATVEVVLEGSSSGSLHDPGMHRRLVLLRLLHGLYSLVKDIDDLIVEANSHEKVMESLSEFGVKFLLRALQVAQINRGIWLGNDFQNFRRAILENIDFAGSLECKPLEVVDEQFGENGVGAGGLFLALHESGHAESVSYLMRLLKRKGYNPLCFMVGEEGWRDAAESASRESVPIFFVSDSVESRILEVKNFIDKKRSGDKEKSWTNVVIVIDQVDQFLAVASNKYLSMGDSFDLWCGFFAINHFLESLRNDRRDLEAVRRVSNAKIDNDENFRSIERAVNYARSSLPKFQVKKMPGGDRGELVVETLKKGGIKAGLVVDESVSLKCWYSACNDILSIYCGDVEDGFLRTLCERLLHKEFRLNSFERTVATLAERPLLERPIYDYAPVVGGLYDQPIDFHFNADVKIFGVAYLDSRFVVNKTGLVEMLAAKNSVYSLF</sequence>
<name>A0ABW2RD24_9BURK</name>
<dbReference type="EMBL" id="JBHTBX010000012">
    <property type="protein sequence ID" value="MFC7436017.1"/>
    <property type="molecule type" value="Genomic_DNA"/>
</dbReference>
<comment type="caution">
    <text evidence="1">The sequence shown here is derived from an EMBL/GenBank/DDBJ whole genome shotgun (WGS) entry which is preliminary data.</text>
</comment>
<organism evidence="1 2">
    <name type="scientific">Hydrogenophaga bisanensis</name>
    <dbReference type="NCBI Taxonomy" id="439611"/>
    <lineage>
        <taxon>Bacteria</taxon>
        <taxon>Pseudomonadati</taxon>
        <taxon>Pseudomonadota</taxon>
        <taxon>Betaproteobacteria</taxon>
        <taxon>Burkholderiales</taxon>
        <taxon>Comamonadaceae</taxon>
        <taxon>Hydrogenophaga</taxon>
    </lineage>
</organism>
<gene>
    <name evidence="1" type="ORF">ACFQNJ_15995</name>
</gene>
<keyword evidence="2" id="KW-1185">Reference proteome</keyword>
<evidence type="ECO:0000313" key="2">
    <source>
        <dbReference type="Proteomes" id="UP001596495"/>
    </source>
</evidence>
<evidence type="ECO:0000313" key="1">
    <source>
        <dbReference type="EMBL" id="MFC7436017.1"/>
    </source>
</evidence>
<dbReference type="RefSeq" id="WP_382259358.1">
    <property type="nucleotide sequence ID" value="NZ_JBHTBX010000012.1"/>
</dbReference>
<accession>A0ABW2RD24</accession>
<protein>
    <submittedName>
        <fullName evidence="1">Uncharacterized protein</fullName>
    </submittedName>
</protein>
<proteinExistence type="predicted"/>